<sequence>IKCSSSADKLTDLREAEGNLRHSTRPQTTRNGRRYVKVRKQVQCVLLVPSCPRLRLEEAFANAERNHRTNIFAPCAPEFDEVRWRRKRPSLSDEEKENPTGQKCTMADLIHMKKFSSEEPVKRYMGLTTSEGIENQCKSWGQLTLKSLSKHESERASRDEIRIRCSGELAQQNRHVGQTGQGMSALLRPSLTTSPGEREPSARRAVPTPEACEHWKRDRLKECGQMNDVLNHSWQKKDNISPRVPKLRLASGNLEPPDIGGHEMAAVLRRSSTSDKHPVETHPRTVTKSGVPFAIREGAAMSKLFQLAPVCCEAYGVAEEVPTAISQAINSTGTNLQGRGPKAKLEGIDYALRGRGTLSMSSYHSTKPTELDKPTHRVRPEAAPIAEKNQGLTTKILLSNDRLPSDDRKAKPRLRKNARNIAVKSAGGEAKSCINPSKPKWSGKVHWKRPSRPITHSTF</sequence>
<reference evidence="2 3" key="1">
    <citation type="submission" date="2019-07" db="EMBL/GenBank/DDBJ databases">
        <title>Annotation for the trematode Paragonimus westermani.</title>
        <authorList>
            <person name="Choi Y.-J."/>
        </authorList>
    </citation>
    <scope>NUCLEOTIDE SEQUENCE [LARGE SCALE GENOMIC DNA]</scope>
    <source>
        <strain evidence="2">180907_Pwestermani</strain>
    </source>
</reference>
<feature type="compositionally biased region" description="Basic residues" evidence="1">
    <location>
        <begin position="441"/>
        <end position="451"/>
    </location>
</feature>
<protein>
    <submittedName>
        <fullName evidence="2">Uncharacterized protein</fullName>
    </submittedName>
</protein>
<feature type="region of interest" description="Disordered" evidence="1">
    <location>
        <begin position="423"/>
        <end position="459"/>
    </location>
</feature>
<dbReference type="AlphaFoldDB" id="A0A8T0DRJ5"/>
<accession>A0A8T0DRJ5</accession>
<gene>
    <name evidence="2" type="ORF">P879_05248</name>
</gene>
<dbReference type="OrthoDB" id="6233746at2759"/>
<dbReference type="Proteomes" id="UP000699462">
    <property type="component" value="Unassembled WGS sequence"/>
</dbReference>
<feature type="region of interest" description="Disordered" evidence="1">
    <location>
        <begin position="13"/>
        <end position="32"/>
    </location>
</feature>
<evidence type="ECO:0000313" key="2">
    <source>
        <dbReference type="EMBL" id="KAF8569357.1"/>
    </source>
</evidence>
<evidence type="ECO:0000313" key="3">
    <source>
        <dbReference type="Proteomes" id="UP000699462"/>
    </source>
</evidence>
<comment type="caution">
    <text evidence="2">The sequence shown here is derived from an EMBL/GenBank/DDBJ whole genome shotgun (WGS) entry which is preliminary data.</text>
</comment>
<evidence type="ECO:0000256" key="1">
    <source>
        <dbReference type="SAM" id="MobiDB-lite"/>
    </source>
</evidence>
<feature type="compositionally biased region" description="Polar residues" evidence="1">
    <location>
        <begin position="172"/>
        <end position="182"/>
    </location>
</feature>
<feature type="non-terminal residue" evidence="2">
    <location>
        <position position="1"/>
    </location>
</feature>
<organism evidence="2 3">
    <name type="scientific">Paragonimus westermani</name>
    <dbReference type="NCBI Taxonomy" id="34504"/>
    <lineage>
        <taxon>Eukaryota</taxon>
        <taxon>Metazoa</taxon>
        <taxon>Spiralia</taxon>
        <taxon>Lophotrochozoa</taxon>
        <taxon>Platyhelminthes</taxon>
        <taxon>Trematoda</taxon>
        <taxon>Digenea</taxon>
        <taxon>Plagiorchiida</taxon>
        <taxon>Troglotremata</taxon>
        <taxon>Troglotrematidae</taxon>
        <taxon>Paragonimus</taxon>
    </lineage>
</organism>
<name>A0A8T0DRJ5_9TREM</name>
<dbReference type="EMBL" id="JTDF01001929">
    <property type="protein sequence ID" value="KAF8569357.1"/>
    <property type="molecule type" value="Genomic_DNA"/>
</dbReference>
<keyword evidence="3" id="KW-1185">Reference proteome</keyword>
<feature type="region of interest" description="Disordered" evidence="1">
    <location>
        <begin position="172"/>
        <end position="210"/>
    </location>
</feature>
<proteinExistence type="predicted"/>